<proteinExistence type="predicted"/>
<protein>
    <submittedName>
        <fullName evidence="1">Uncharacterized protein</fullName>
    </submittedName>
</protein>
<gene>
    <name evidence="1" type="ORF">Q9L42_016140</name>
</gene>
<dbReference type="AlphaFoldDB" id="A0AAU7NT84"/>
<evidence type="ECO:0000313" key="1">
    <source>
        <dbReference type="EMBL" id="XBS19871.1"/>
    </source>
</evidence>
<accession>A0AAU7NT84</accession>
<keyword evidence="2" id="KW-1185">Reference proteome</keyword>
<dbReference type="EMBL" id="CP157743">
    <property type="protein sequence ID" value="XBS19871.1"/>
    <property type="molecule type" value="Genomic_DNA"/>
</dbReference>
<dbReference type="Proteomes" id="UP001225378">
    <property type="component" value="Chromosome"/>
</dbReference>
<organism evidence="1 2">
    <name type="scientific">Methylomarinum roseum</name>
    <dbReference type="NCBI Taxonomy" id="3067653"/>
    <lineage>
        <taxon>Bacteria</taxon>
        <taxon>Pseudomonadati</taxon>
        <taxon>Pseudomonadota</taxon>
        <taxon>Gammaproteobacteria</taxon>
        <taxon>Methylococcales</taxon>
        <taxon>Methylococcaceae</taxon>
        <taxon>Methylomarinum</taxon>
    </lineage>
</organism>
<evidence type="ECO:0000313" key="2">
    <source>
        <dbReference type="Proteomes" id="UP001225378"/>
    </source>
</evidence>
<reference evidence="1 2" key="1">
    <citation type="journal article" date="2024" name="Microbiology">
        <title>Methylomarinum rosea sp. nov., a novel halophilic methanotrophic bacterium from the hypersaline Lake Elton.</title>
        <authorList>
            <person name="Suleimanov R.Z."/>
            <person name="Oshkin I.Y."/>
            <person name="Danilova O.V."/>
            <person name="Suzina N.E."/>
            <person name="Dedysh S.N."/>
        </authorList>
    </citation>
    <scope>NUCLEOTIDE SEQUENCE [LARGE SCALE GENOMIC DNA]</scope>
    <source>
        <strain evidence="1 2">Ch1-1</strain>
    </source>
</reference>
<sequence length="72" mass="8015">MAFEGVFLQIAAILALAAIGGALAQLLRQPLIAAVDFDPDEPDLGEQALNGDAYRWTWSLWERWARRVFPDS</sequence>
<dbReference type="KEGG" id="mech:Q9L42_016140"/>
<dbReference type="RefSeq" id="WP_305907387.1">
    <property type="nucleotide sequence ID" value="NZ_CP157743.1"/>
</dbReference>
<name>A0AAU7NT84_9GAMM</name>